<gene>
    <name evidence="1" type="ORF">SAMN05216362_11557</name>
</gene>
<dbReference type="EMBL" id="FOES01000015">
    <property type="protein sequence ID" value="SEQ50055.1"/>
    <property type="molecule type" value="Genomic_DNA"/>
</dbReference>
<protein>
    <submittedName>
        <fullName evidence="1">Putative zinc-or iron-chelating domain-containing protein</fullName>
    </submittedName>
</protein>
<proteinExistence type="predicted"/>
<keyword evidence="2" id="KW-1185">Reference proteome</keyword>
<dbReference type="OrthoDB" id="9810361at2"/>
<accession>A0A1H9GIZ3</accession>
<evidence type="ECO:0000313" key="1">
    <source>
        <dbReference type="EMBL" id="SEQ50055.1"/>
    </source>
</evidence>
<dbReference type="STRING" id="571933.SAMN05216362_11557"/>
<sequence length="241" mass="28395">MENRSLEEVKKRLDQLATFELNEDSFYEVAEDNLDQEGTPLEKMVSVYQRLQQEVSQKMNEMDGHMGMSPNCQLGCAFCCYFPIIVSRLEAKMIIASIEAMPEHRREDIKQHLIDYYQQYEGLIQEATSLNFEEKDIKYDYIKKQLPCPLLNLETNACMAYEARPLPCRTYVNYMDPDICAKNYVPEEAVSFEFLYEDYMGALNAAAQVMFEEEDPNFLDYPSDVYQYHYLPVFLKEWIEK</sequence>
<reference evidence="1 2" key="1">
    <citation type="submission" date="2016-10" db="EMBL/GenBank/DDBJ databases">
        <authorList>
            <person name="de Groot N.N."/>
        </authorList>
    </citation>
    <scope>NUCLEOTIDE SEQUENCE [LARGE SCALE GENOMIC DNA]</scope>
    <source>
        <strain evidence="1 2">DSM 21633</strain>
    </source>
</reference>
<dbReference type="AlphaFoldDB" id="A0A1H9GIZ3"/>
<dbReference type="Proteomes" id="UP000199427">
    <property type="component" value="Unassembled WGS sequence"/>
</dbReference>
<name>A0A1H9GIZ3_9BACI</name>
<organism evidence="1 2">
    <name type="scientific">Piscibacillus halophilus</name>
    <dbReference type="NCBI Taxonomy" id="571933"/>
    <lineage>
        <taxon>Bacteria</taxon>
        <taxon>Bacillati</taxon>
        <taxon>Bacillota</taxon>
        <taxon>Bacilli</taxon>
        <taxon>Bacillales</taxon>
        <taxon>Bacillaceae</taxon>
        <taxon>Piscibacillus</taxon>
    </lineage>
</organism>
<dbReference type="Pfam" id="PF03692">
    <property type="entry name" value="CxxCxxCC"/>
    <property type="match status" value="1"/>
</dbReference>
<dbReference type="InterPro" id="IPR005358">
    <property type="entry name" value="Puta_zinc/iron-chelating_dom"/>
</dbReference>
<evidence type="ECO:0000313" key="2">
    <source>
        <dbReference type="Proteomes" id="UP000199427"/>
    </source>
</evidence>
<dbReference type="RefSeq" id="WP_091773599.1">
    <property type="nucleotide sequence ID" value="NZ_CAESCL010000017.1"/>
</dbReference>